<dbReference type="Proteomes" id="UP000192727">
    <property type="component" value="Chromosome"/>
</dbReference>
<organism evidence="1 2">
    <name type="scientific">Paenibacillus larvae subsp. pulvifaciens</name>
    <dbReference type="NCBI Taxonomy" id="1477"/>
    <lineage>
        <taxon>Bacteria</taxon>
        <taxon>Bacillati</taxon>
        <taxon>Bacillota</taxon>
        <taxon>Bacilli</taxon>
        <taxon>Bacillales</taxon>
        <taxon>Paenibacillaceae</taxon>
        <taxon>Paenibacillus</taxon>
    </lineage>
</organism>
<protein>
    <submittedName>
        <fullName evidence="1">Uncharacterized protein</fullName>
    </submittedName>
</protein>
<reference evidence="1 2" key="1">
    <citation type="submission" date="2017-03" db="EMBL/GenBank/DDBJ databases">
        <title>Paenibacillus larvae genome sequencing.</title>
        <authorList>
            <person name="Dingman D.W."/>
        </authorList>
    </citation>
    <scope>NUCLEOTIDE SEQUENCE [LARGE SCALE GENOMIC DNA]</scope>
    <source>
        <strain evidence="1 2">SAG 10367</strain>
    </source>
</reference>
<evidence type="ECO:0000313" key="1">
    <source>
        <dbReference type="EMBL" id="ARF69620.1"/>
    </source>
</evidence>
<sequence length="80" mass="9141">MRRASQKQPLSSYEQKFIVCSTHVETWLKRMILVLLTLLIIVQSMLLIPDIRRILSRIESVEGVSYSTYSLTGDLKSGAK</sequence>
<proteinExistence type="predicted"/>
<accession>A0A1V0UXE9</accession>
<dbReference type="AlphaFoldDB" id="A0A1V0UXE9"/>
<name>A0A1V0UXE9_9BACL</name>
<dbReference type="RefSeq" id="WP_024093736.1">
    <property type="nucleotide sequence ID" value="NZ_CP019794.1"/>
</dbReference>
<gene>
    <name evidence="1" type="ORF">B7C51_20015</name>
</gene>
<dbReference type="EMBL" id="CP020557">
    <property type="protein sequence ID" value="ARF69620.1"/>
    <property type="molecule type" value="Genomic_DNA"/>
</dbReference>
<evidence type="ECO:0000313" key="2">
    <source>
        <dbReference type="Proteomes" id="UP000192727"/>
    </source>
</evidence>
<dbReference type="GeneID" id="64218348"/>